<reference evidence="2" key="1">
    <citation type="journal article" date="2019" name="bioRxiv">
        <title>Genomics, evolutionary history and diagnostics of the Alternaria alternata species group including apple and Asian pear pathotypes.</title>
        <authorList>
            <person name="Armitage A.D."/>
            <person name="Cockerton H.M."/>
            <person name="Sreenivasaprasad S."/>
            <person name="Woodhall J.W."/>
            <person name="Lane C.R."/>
            <person name="Harrison R.J."/>
            <person name="Clarkson J.P."/>
        </authorList>
    </citation>
    <scope>NUCLEOTIDE SEQUENCE [LARGE SCALE GENOMIC DNA]</scope>
    <source>
        <strain evidence="2">FERA 1177</strain>
    </source>
</reference>
<protein>
    <submittedName>
        <fullName evidence="1">Uncharacterized protein</fullName>
    </submittedName>
</protein>
<proteinExistence type="predicted"/>
<gene>
    <name evidence="1" type="ORF">AA0117_g11477</name>
</gene>
<dbReference type="AlphaFoldDB" id="A0A4Q4N1M2"/>
<name>A0A4Q4N1M2_ALTAL</name>
<evidence type="ECO:0000313" key="2">
    <source>
        <dbReference type="Proteomes" id="UP000291422"/>
    </source>
</evidence>
<accession>A0A4Q4N1M2</accession>
<comment type="caution">
    <text evidence="1">The sequence shown here is derived from an EMBL/GenBank/DDBJ whole genome shotgun (WGS) entry which is preliminary data.</text>
</comment>
<dbReference type="Proteomes" id="UP000291422">
    <property type="component" value="Unassembled WGS sequence"/>
</dbReference>
<dbReference type="EMBL" id="PDXD01000052">
    <property type="protein sequence ID" value="RYN67475.1"/>
    <property type="molecule type" value="Genomic_DNA"/>
</dbReference>
<evidence type="ECO:0000313" key="1">
    <source>
        <dbReference type="EMBL" id="RYN67475.1"/>
    </source>
</evidence>
<organism evidence="1 2">
    <name type="scientific">Alternaria alternata</name>
    <name type="common">Alternaria rot fungus</name>
    <name type="synonym">Torula alternata</name>
    <dbReference type="NCBI Taxonomy" id="5599"/>
    <lineage>
        <taxon>Eukaryota</taxon>
        <taxon>Fungi</taxon>
        <taxon>Dikarya</taxon>
        <taxon>Ascomycota</taxon>
        <taxon>Pezizomycotina</taxon>
        <taxon>Dothideomycetes</taxon>
        <taxon>Pleosporomycetidae</taxon>
        <taxon>Pleosporales</taxon>
        <taxon>Pleosporineae</taxon>
        <taxon>Pleosporaceae</taxon>
        <taxon>Alternaria</taxon>
        <taxon>Alternaria sect. Alternaria</taxon>
        <taxon>Alternaria alternata complex</taxon>
    </lineage>
</organism>
<sequence>MSNRPLDKHLKAGRIGRGLILVAAAIQTTGFIARWSEGKQTTIEAVAVANAYMLSWWAWQGSKHNEKMVREMIENGGVVDIEKGMVGKGGEKEKVDLGCATEEGKEGSEVTIADTEKEALKEETVEEEKARLEM</sequence>